<keyword evidence="4" id="KW-1185">Reference proteome</keyword>
<dbReference type="AlphaFoldDB" id="A0A921TGI4"/>
<comment type="caution">
    <text evidence="3">The sequence shown here is derived from an EMBL/GenBank/DDBJ whole genome shotgun (WGS) entry which is preliminary data.</text>
</comment>
<feature type="chain" id="PRO_5037135814" description="Lipoprotein" evidence="2">
    <location>
        <begin position="22"/>
        <end position="107"/>
    </location>
</feature>
<feature type="signal peptide" evidence="2">
    <location>
        <begin position="1"/>
        <end position="21"/>
    </location>
</feature>
<feature type="region of interest" description="Disordered" evidence="1">
    <location>
        <begin position="33"/>
        <end position="63"/>
    </location>
</feature>
<keyword evidence="2" id="KW-0732">Signal</keyword>
<dbReference type="OrthoDB" id="7063662at2"/>
<evidence type="ECO:0000313" key="3">
    <source>
        <dbReference type="EMBL" id="KAF1690480.1"/>
    </source>
</evidence>
<dbReference type="RefSeq" id="WP_162123395.1">
    <property type="nucleotide sequence ID" value="NZ_PDWK01000005.1"/>
</dbReference>
<reference evidence="3" key="1">
    <citation type="submission" date="2017-10" db="EMBL/GenBank/DDBJ databases">
        <title>Whole genome sequencing of members of genus Pseudoxanthomonas.</title>
        <authorList>
            <person name="Kumar S."/>
            <person name="Bansal K."/>
            <person name="Kaur A."/>
            <person name="Patil P."/>
            <person name="Sharma S."/>
            <person name="Patil P.B."/>
        </authorList>
    </citation>
    <scope>NUCLEOTIDE SEQUENCE</scope>
    <source>
        <strain evidence="3">DSM 22914</strain>
    </source>
</reference>
<protein>
    <recommendedName>
        <fullName evidence="5">Lipoprotein</fullName>
    </recommendedName>
</protein>
<evidence type="ECO:0000256" key="2">
    <source>
        <dbReference type="SAM" id="SignalP"/>
    </source>
</evidence>
<sequence length="107" mass="12356">MKHRLYTLSLLLSLPWLTARADTLLIERVQKPDTAQPARGQTMAQVEARFGPPQEKLEPRGGQKKQWPVIHRWVYPDYVVYFEKDRVIDVVARQASPNEVGPKPPVR</sequence>
<proteinExistence type="predicted"/>
<gene>
    <name evidence="3" type="ORF">CR938_01950</name>
</gene>
<evidence type="ECO:0000256" key="1">
    <source>
        <dbReference type="SAM" id="MobiDB-lite"/>
    </source>
</evidence>
<evidence type="ECO:0008006" key="5">
    <source>
        <dbReference type="Google" id="ProtNLM"/>
    </source>
</evidence>
<evidence type="ECO:0000313" key="4">
    <source>
        <dbReference type="Proteomes" id="UP000717981"/>
    </source>
</evidence>
<dbReference type="EMBL" id="PDWK01000005">
    <property type="protein sequence ID" value="KAF1690480.1"/>
    <property type="molecule type" value="Genomic_DNA"/>
</dbReference>
<organism evidence="3 4">
    <name type="scientific">Pseudoxanthomonas taiwanensis</name>
    <dbReference type="NCBI Taxonomy" id="176598"/>
    <lineage>
        <taxon>Bacteria</taxon>
        <taxon>Pseudomonadati</taxon>
        <taxon>Pseudomonadota</taxon>
        <taxon>Gammaproteobacteria</taxon>
        <taxon>Lysobacterales</taxon>
        <taxon>Lysobacteraceae</taxon>
        <taxon>Pseudoxanthomonas</taxon>
    </lineage>
</organism>
<accession>A0A921TGI4</accession>
<name>A0A921TGI4_9GAMM</name>
<dbReference type="Proteomes" id="UP000717981">
    <property type="component" value="Unassembled WGS sequence"/>
</dbReference>